<evidence type="ECO:0000256" key="2">
    <source>
        <dbReference type="ARBA" id="ARBA00007401"/>
    </source>
</evidence>
<evidence type="ECO:0000256" key="3">
    <source>
        <dbReference type="ARBA" id="ARBA00012756"/>
    </source>
</evidence>
<dbReference type="SUPFAM" id="SSF51445">
    <property type="entry name" value="(Trans)glycosidases"/>
    <property type="match status" value="1"/>
</dbReference>
<dbReference type="SMART" id="SM01038">
    <property type="entry name" value="Bgal_small_N"/>
    <property type="match status" value="1"/>
</dbReference>
<dbReference type="InterPro" id="IPR032312">
    <property type="entry name" value="LacZ_4"/>
</dbReference>
<dbReference type="PRINTS" id="PR00132">
    <property type="entry name" value="GLHYDRLASE2"/>
</dbReference>
<accession>A0ABP0URZ6</accession>
<feature type="region of interest" description="Disordered" evidence="8">
    <location>
        <begin position="1070"/>
        <end position="1092"/>
    </location>
</feature>
<keyword evidence="5 7" id="KW-0326">Glycosidase</keyword>
<evidence type="ECO:0000256" key="6">
    <source>
        <dbReference type="ARBA" id="ARBA00032230"/>
    </source>
</evidence>
<evidence type="ECO:0000256" key="4">
    <source>
        <dbReference type="ARBA" id="ARBA00022801"/>
    </source>
</evidence>
<dbReference type="Proteomes" id="UP001497512">
    <property type="component" value="Chromosome 6"/>
</dbReference>
<dbReference type="InterPro" id="IPR023232">
    <property type="entry name" value="Glyco_hydro_2_AS"/>
</dbReference>
<evidence type="ECO:0000256" key="1">
    <source>
        <dbReference type="ARBA" id="ARBA00001412"/>
    </source>
</evidence>
<dbReference type="Gene3D" id="2.60.120.260">
    <property type="entry name" value="Galactose-binding domain-like"/>
    <property type="match status" value="1"/>
</dbReference>
<evidence type="ECO:0000313" key="10">
    <source>
        <dbReference type="EMBL" id="CAK9228687.1"/>
    </source>
</evidence>
<evidence type="ECO:0000313" key="11">
    <source>
        <dbReference type="Proteomes" id="UP001497512"/>
    </source>
</evidence>
<name>A0ABP0URZ6_9BRYO</name>
<dbReference type="EC" id="3.2.1.23" evidence="3"/>
<dbReference type="Pfam" id="PF02836">
    <property type="entry name" value="Glyco_hydro_2_C"/>
    <property type="match status" value="1"/>
</dbReference>
<dbReference type="InterPro" id="IPR006104">
    <property type="entry name" value="Glyco_hydro_2_N"/>
</dbReference>
<keyword evidence="4 7" id="KW-0378">Hydrolase</keyword>
<dbReference type="InterPro" id="IPR008979">
    <property type="entry name" value="Galactose-bd-like_sf"/>
</dbReference>
<organism evidence="10 11">
    <name type="scientific">Sphagnum troendelagicum</name>
    <dbReference type="NCBI Taxonomy" id="128251"/>
    <lineage>
        <taxon>Eukaryota</taxon>
        <taxon>Viridiplantae</taxon>
        <taxon>Streptophyta</taxon>
        <taxon>Embryophyta</taxon>
        <taxon>Bryophyta</taxon>
        <taxon>Sphagnophytina</taxon>
        <taxon>Sphagnopsida</taxon>
        <taxon>Sphagnales</taxon>
        <taxon>Sphagnaceae</taxon>
        <taxon>Sphagnum</taxon>
    </lineage>
</organism>
<dbReference type="InterPro" id="IPR006103">
    <property type="entry name" value="Glyco_hydro_2_cat"/>
</dbReference>
<dbReference type="InterPro" id="IPR011013">
    <property type="entry name" value="Gal_mutarotase_sf_dom"/>
</dbReference>
<dbReference type="SUPFAM" id="SSF49785">
    <property type="entry name" value="Galactose-binding domain-like"/>
    <property type="match status" value="1"/>
</dbReference>
<proteinExistence type="inferred from homology"/>
<sequence>MSLSSASSVVVEGGGVDIGKLNKGAGAKKLLNKGKPPVLATTQVQFCKSTTTQVHIFGARQLRNNRPPPHALSFSGSSSSSSSSSKVFPELNQARTTVTQFEQAAFFFKGGKKPASKLIRSAAAEEDFSSPSISLVQEEEESGSAMVMEMLTTTTTTFHRDWEDPMIVEWNKRSAHVPLHCHSSIEGALKFWRERSHVDSRAAKEATWGDEAVVESLKSANFWTQGLPYVKSLAGHWKFHLASKPEEVPHSFFNPGFDDTSWGYLPVPSNWQMHGYDRPIYTNIVYPFPVDPPYVPSENPTGCYRSSFSIPSDWHGRKLFVSFEAVDSAFYVWINGLKVGYSQDSRLPAEFEITKFCHHVGKENVIAVQVMRWSDGSYLEDQDHWWLSGIHRNVIIFSKPQVMIADYFVTTEVEADFTSASLKVQVVVEGPRELVANGELSQYTVEGGLYASWPFPDDIEDDSYLPAKSAVLTPQALDGASIGRHGHAMLTGRLEQARLWSAENPYLYTFVLELKDPSGVVLDCEACRVGVRQISRRFKELLVNGEPVVLRGVNRHEHHPRLGKTNIEACMVKDIVLMKQHNINAVRNSHYPMHARWYELCDLFGLYVIDEANLETHGFDPEPWIWPEHQLTLDPKWSNAMLQRMINMVERDKNHTSIIFWSLGNEAGYGPNHEAMAGWTRGKDPTRPVHYEGGGSRTVSTDVVCPMYMRVWDIVKIAQDPNESRPVILCEYSHAMGNSNGSLDEYWNAIDQVHGLQGGFIWDWADQGLLKEGKDGVKYWAYGGDFGDVPHDLNFCLNGLIWPDRRPHPALQEVKFLYQPIKISLNDNAIEVWNRNFFTTSENVEFSWALSGDGVVQDSGPLSIPTLSPGMKHHFPLKEGPWSLQWEKCYSSDQFLVLTAKLCRPTRWADAGHVLASQQFNLPILKPLKQEVLRTSDMPSLVLTHSGDKINIKTAGIGGWEVQFDKSTGLLDFWQVEGASILLNGPLPCFWRAPTDNDKGGSGLSYLSQWHKCGLDTLTLSHCTSFEFKHICPQLVVVTVIIFMEPKGEVPPPPNVSESQSGDVVQSITTPTALSSSGDTGSENQPKKSRIEGLQTATSVHFKVEVEYKVFGNGDIMVDYKINPSPKLSPLPRVGVQFNVEKQCGEVEWYGRGPFECYPDRKAAAQVGIYKMGVEELHVPYIVPGESGGRADVRWVAFRTRGAGVGLLAMCGPGSPPMQMSANVYSIDELNQAMHNEELQPGENIEVHLDHKHMGVGGDDSWTPSVHSQYLVLPKPYEFSIRFCALTEDRSPTKLVCTQLEEVITK</sequence>
<gene>
    <name evidence="10" type="ORF">CSSPTR1EN2_LOCUS19327</name>
</gene>
<dbReference type="Pfam" id="PF02837">
    <property type="entry name" value="Glyco_hydro_2_N"/>
    <property type="match status" value="1"/>
</dbReference>
<dbReference type="InterPro" id="IPR006102">
    <property type="entry name" value="Ig-like_GH2"/>
</dbReference>
<feature type="domain" description="Beta galactosidase small chain/" evidence="9">
    <location>
        <begin position="956"/>
        <end position="1284"/>
    </location>
</feature>
<evidence type="ECO:0000259" key="9">
    <source>
        <dbReference type="SMART" id="SM01038"/>
    </source>
</evidence>
<feature type="compositionally biased region" description="Low complexity" evidence="8">
    <location>
        <begin position="73"/>
        <end position="85"/>
    </location>
</feature>
<dbReference type="InterPro" id="IPR004199">
    <property type="entry name" value="B-gal_small/dom_5"/>
</dbReference>
<dbReference type="PANTHER" id="PTHR46323">
    <property type="entry name" value="BETA-GALACTOSIDASE"/>
    <property type="match status" value="1"/>
</dbReference>
<dbReference type="InterPro" id="IPR014718">
    <property type="entry name" value="GH-type_carb-bd"/>
</dbReference>
<dbReference type="EMBL" id="OZ019898">
    <property type="protein sequence ID" value="CAK9228687.1"/>
    <property type="molecule type" value="Genomic_DNA"/>
</dbReference>
<dbReference type="Gene3D" id="3.20.20.80">
    <property type="entry name" value="Glycosidases"/>
    <property type="match status" value="1"/>
</dbReference>
<dbReference type="Gene3D" id="2.70.98.10">
    <property type="match status" value="2"/>
</dbReference>
<dbReference type="PROSITE" id="PS00719">
    <property type="entry name" value="GLYCOSYL_HYDROL_F2_1"/>
    <property type="match status" value="1"/>
</dbReference>
<evidence type="ECO:0000256" key="8">
    <source>
        <dbReference type="SAM" id="MobiDB-lite"/>
    </source>
</evidence>
<dbReference type="InterPro" id="IPR006101">
    <property type="entry name" value="Glyco_hydro_2"/>
</dbReference>
<dbReference type="Gene3D" id="2.60.40.10">
    <property type="entry name" value="Immunoglobulins"/>
    <property type="match status" value="2"/>
</dbReference>
<comment type="catalytic activity">
    <reaction evidence="1">
        <text>Hydrolysis of terminal non-reducing beta-D-galactose residues in beta-D-galactosides.</text>
        <dbReference type="EC" id="3.2.1.23"/>
    </reaction>
</comment>
<dbReference type="PANTHER" id="PTHR46323:SF2">
    <property type="entry name" value="BETA-GALACTOSIDASE"/>
    <property type="match status" value="1"/>
</dbReference>
<dbReference type="InterPro" id="IPR023230">
    <property type="entry name" value="Glyco_hydro_2_CS"/>
</dbReference>
<feature type="region of interest" description="Disordered" evidence="8">
    <location>
        <begin position="60"/>
        <end position="88"/>
    </location>
</feature>
<dbReference type="Pfam" id="PF02929">
    <property type="entry name" value="Bgal_small_N"/>
    <property type="match status" value="1"/>
</dbReference>
<dbReference type="InterPro" id="IPR050347">
    <property type="entry name" value="Bact_Beta-galactosidase"/>
</dbReference>
<dbReference type="SUPFAM" id="SSF74650">
    <property type="entry name" value="Galactose mutarotase-like"/>
    <property type="match status" value="1"/>
</dbReference>
<dbReference type="Pfam" id="PF16353">
    <property type="entry name" value="LacZ_4"/>
    <property type="match status" value="1"/>
</dbReference>
<comment type="similarity">
    <text evidence="2 7">Belongs to the glycosyl hydrolase 2 family.</text>
</comment>
<dbReference type="Pfam" id="PF00703">
    <property type="entry name" value="Glyco_hydro_2"/>
    <property type="match status" value="1"/>
</dbReference>
<protein>
    <recommendedName>
        <fullName evidence="3">beta-galactosidase</fullName>
        <ecNumber evidence="3">3.2.1.23</ecNumber>
    </recommendedName>
    <alternativeName>
        <fullName evidence="6">Lactase</fullName>
    </alternativeName>
</protein>
<reference evidence="10" key="1">
    <citation type="submission" date="2024-02" db="EMBL/GenBank/DDBJ databases">
        <authorList>
            <consortium name="ELIXIR-Norway"/>
            <consortium name="Elixir Norway"/>
        </authorList>
    </citation>
    <scope>NUCLEOTIDE SEQUENCE</scope>
</reference>
<evidence type="ECO:0000256" key="7">
    <source>
        <dbReference type="RuleBase" id="RU361154"/>
    </source>
</evidence>
<feature type="compositionally biased region" description="Polar residues" evidence="8">
    <location>
        <begin position="1070"/>
        <end position="1084"/>
    </location>
</feature>
<dbReference type="InterPro" id="IPR017853">
    <property type="entry name" value="GH"/>
</dbReference>
<keyword evidence="11" id="KW-1185">Reference proteome</keyword>
<evidence type="ECO:0000256" key="5">
    <source>
        <dbReference type="ARBA" id="ARBA00023295"/>
    </source>
</evidence>
<dbReference type="InterPro" id="IPR036156">
    <property type="entry name" value="Beta-gal/glucu_dom_sf"/>
</dbReference>
<dbReference type="SUPFAM" id="SSF49303">
    <property type="entry name" value="beta-Galactosidase/glucuronidase domain"/>
    <property type="match status" value="2"/>
</dbReference>
<dbReference type="InterPro" id="IPR013783">
    <property type="entry name" value="Ig-like_fold"/>
</dbReference>
<dbReference type="PROSITE" id="PS00608">
    <property type="entry name" value="GLYCOSYL_HYDROL_F2_2"/>
    <property type="match status" value="1"/>
</dbReference>